<dbReference type="InterPro" id="IPR023267">
    <property type="entry name" value="RCMT"/>
</dbReference>
<dbReference type="Gene3D" id="3.30.70.1170">
    <property type="entry name" value="Sun protein, domain 3"/>
    <property type="match status" value="1"/>
</dbReference>
<accession>A0A1G9DUP6</accession>
<evidence type="ECO:0000256" key="13">
    <source>
        <dbReference type="ARBA" id="ARBA00047283"/>
    </source>
</evidence>
<dbReference type="Gene3D" id="1.10.287.730">
    <property type="entry name" value="Helix hairpin bin"/>
    <property type="match status" value="1"/>
</dbReference>
<proteinExistence type="inferred from homology"/>
<organism evidence="16 17">
    <name type="scientific">Methylophilus rhizosphaerae</name>
    <dbReference type="NCBI Taxonomy" id="492660"/>
    <lineage>
        <taxon>Bacteria</taxon>
        <taxon>Pseudomonadati</taxon>
        <taxon>Pseudomonadota</taxon>
        <taxon>Betaproteobacteria</taxon>
        <taxon>Nitrosomonadales</taxon>
        <taxon>Methylophilaceae</taxon>
        <taxon>Methylophilus</taxon>
    </lineage>
</organism>
<keyword evidence="7 14" id="KW-0489">Methyltransferase</keyword>
<comment type="similarity">
    <text evidence="3 14">Belongs to the class I-like SAM-binding methyltransferase superfamily. RsmB/NOP family.</text>
</comment>
<dbReference type="PROSITE" id="PS51686">
    <property type="entry name" value="SAM_MT_RSMB_NOP"/>
    <property type="match status" value="1"/>
</dbReference>
<dbReference type="PROSITE" id="PS01153">
    <property type="entry name" value="NOL1_NOP2_SUN"/>
    <property type="match status" value="1"/>
</dbReference>
<dbReference type="FunFam" id="3.30.70.1170:FF:000002">
    <property type="entry name" value="Ribosomal RNA small subunit methyltransferase B"/>
    <property type="match status" value="1"/>
</dbReference>
<dbReference type="GO" id="GO:0006355">
    <property type="term" value="P:regulation of DNA-templated transcription"/>
    <property type="evidence" value="ECO:0007669"/>
    <property type="project" value="InterPro"/>
</dbReference>
<comment type="function">
    <text evidence="1">Specifically methylates the cytosine at position 967 (m5C967) of 16S rRNA.</text>
</comment>
<dbReference type="OrthoDB" id="9810297at2"/>
<feature type="domain" description="SAM-dependent MTase RsmB/NOP-type" evidence="15">
    <location>
        <begin position="162"/>
        <end position="429"/>
    </location>
</feature>
<evidence type="ECO:0000256" key="9">
    <source>
        <dbReference type="ARBA" id="ARBA00022691"/>
    </source>
</evidence>
<dbReference type="AlphaFoldDB" id="A0A1G9DUP6"/>
<dbReference type="NCBIfam" id="TIGR00563">
    <property type="entry name" value="rsmB"/>
    <property type="match status" value="1"/>
</dbReference>
<keyword evidence="9 14" id="KW-0949">S-adenosyl-L-methionine</keyword>
<name>A0A1G9DUP6_9PROT</name>
<evidence type="ECO:0000313" key="17">
    <source>
        <dbReference type="Proteomes" id="UP000198629"/>
    </source>
</evidence>
<keyword evidence="5" id="KW-0963">Cytoplasm</keyword>
<gene>
    <name evidence="16" type="ORF">SAMN05192566_1993</name>
</gene>
<dbReference type="PRINTS" id="PR02008">
    <property type="entry name" value="RCMTFAMILY"/>
</dbReference>
<dbReference type="InterPro" id="IPR054728">
    <property type="entry name" value="RsmB-like_ferredoxin"/>
</dbReference>
<evidence type="ECO:0000256" key="2">
    <source>
        <dbReference type="ARBA" id="ARBA00004496"/>
    </source>
</evidence>
<dbReference type="Proteomes" id="UP000198629">
    <property type="component" value="Unassembled WGS sequence"/>
</dbReference>
<keyword evidence="10 14" id="KW-0694">RNA-binding</keyword>
<dbReference type="GO" id="GO:0005737">
    <property type="term" value="C:cytoplasm"/>
    <property type="evidence" value="ECO:0007669"/>
    <property type="project" value="UniProtKB-SubCell"/>
</dbReference>
<dbReference type="NCBIfam" id="NF008149">
    <property type="entry name" value="PRK10901.1"/>
    <property type="match status" value="1"/>
</dbReference>
<evidence type="ECO:0000256" key="5">
    <source>
        <dbReference type="ARBA" id="ARBA00022490"/>
    </source>
</evidence>
<feature type="active site" description="Nucleophile" evidence="14">
    <location>
        <position position="369"/>
    </location>
</feature>
<evidence type="ECO:0000256" key="3">
    <source>
        <dbReference type="ARBA" id="ARBA00007494"/>
    </source>
</evidence>
<reference evidence="17" key="1">
    <citation type="submission" date="2016-10" db="EMBL/GenBank/DDBJ databases">
        <authorList>
            <person name="Varghese N."/>
            <person name="Submissions S."/>
        </authorList>
    </citation>
    <scope>NUCLEOTIDE SEQUENCE [LARGE SCALE GENOMIC DNA]</scope>
    <source>
        <strain evidence="17">CBMB127</strain>
    </source>
</reference>
<dbReference type="InterPro" id="IPR004573">
    <property type="entry name" value="rRNA_ssu_MeTfrase_B"/>
</dbReference>
<dbReference type="Pfam" id="PF22458">
    <property type="entry name" value="RsmF-B_ferredox"/>
    <property type="match status" value="1"/>
</dbReference>
<feature type="binding site" evidence="14">
    <location>
        <begin position="250"/>
        <end position="256"/>
    </location>
    <ligand>
        <name>S-adenosyl-L-methionine</name>
        <dbReference type="ChEBI" id="CHEBI:59789"/>
    </ligand>
</feature>
<keyword evidence="17" id="KW-1185">Reference proteome</keyword>
<evidence type="ECO:0000313" key="16">
    <source>
        <dbReference type="EMBL" id="SDK67601.1"/>
    </source>
</evidence>
<dbReference type="Gene3D" id="1.10.940.10">
    <property type="entry name" value="NusB-like"/>
    <property type="match status" value="1"/>
</dbReference>
<evidence type="ECO:0000256" key="12">
    <source>
        <dbReference type="ARBA" id="ARBA00031088"/>
    </source>
</evidence>
<dbReference type="InterPro" id="IPR029063">
    <property type="entry name" value="SAM-dependent_MTases_sf"/>
</dbReference>
<dbReference type="InterPro" id="IPR049560">
    <property type="entry name" value="MeTrfase_RsmB-F_NOP2_cat"/>
</dbReference>
<keyword evidence="8 14" id="KW-0808">Transferase</keyword>
<dbReference type="InterPro" id="IPR001678">
    <property type="entry name" value="MeTrfase_RsmB-F_NOP2_dom"/>
</dbReference>
<evidence type="ECO:0000256" key="4">
    <source>
        <dbReference type="ARBA" id="ARBA00012140"/>
    </source>
</evidence>
<sequence>MQVAQLIAAHAVAEVLAGHNLTVSMPKALRKVRSATPQQQAAAQDYSYLTLRFYAEAAAYLAALTPKPVTDVRVQALLLVGLSQLLHGGDDDFTVVNQAVEAAGKTGQRWAKGLVNAVLRNFLRQRAALQANMSKSEVVQWNYPQWWIDLLKQQYPDDWQAMLAVGNTHPPMTLRVNLRKTSAEAYLQALRDAGIAAHHLGGTAIQLQQPLPVYQLPGFEQGWCSVQDAGAQWAAPLLDLEPGMRVLDACSAPGGKTCHILESCEVELLSLDAEATRLQRVNENLQRLDLQATVVTGDAAQSGWFDGKLFDRILADVPCSASGIVRRHVDMKWLRRPQDLTTFAQTQQQILSNLWHMLAKGGKLLYVTCSVFQQENEMQIQQFLTSHADATRLPVVFDTALLPCERMVSGQLLPTPAHDGLFYALLQKQ</sequence>
<dbReference type="InterPro" id="IPR035926">
    <property type="entry name" value="NusB-like_sf"/>
</dbReference>
<dbReference type="GO" id="GO:0003723">
    <property type="term" value="F:RNA binding"/>
    <property type="evidence" value="ECO:0007669"/>
    <property type="project" value="UniProtKB-UniRule"/>
</dbReference>
<dbReference type="Gene3D" id="3.40.50.150">
    <property type="entry name" value="Vaccinia Virus protein VP39"/>
    <property type="match status" value="1"/>
</dbReference>
<keyword evidence="6" id="KW-0698">rRNA processing</keyword>
<dbReference type="PANTHER" id="PTHR22807">
    <property type="entry name" value="NOP2 YEAST -RELATED NOL1/NOP2/FMU SUN DOMAIN-CONTAINING"/>
    <property type="match status" value="1"/>
</dbReference>
<dbReference type="RefSeq" id="WP_091472010.1">
    <property type="nucleotide sequence ID" value="NZ_FNFX01000004.1"/>
</dbReference>
<dbReference type="InterPro" id="IPR018314">
    <property type="entry name" value="RsmB/NOL1/NOP2-like_CS"/>
</dbReference>
<dbReference type="EC" id="2.1.1.176" evidence="4"/>
<evidence type="ECO:0000256" key="1">
    <source>
        <dbReference type="ARBA" id="ARBA00002724"/>
    </source>
</evidence>
<dbReference type="GO" id="GO:0008649">
    <property type="term" value="F:rRNA methyltransferase activity"/>
    <property type="evidence" value="ECO:0007669"/>
    <property type="project" value="InterPro"/>
</dbReference>
<comment type="catalytic activity">
    <reaction evidence="13">
        <text>cytidine(967) in 16S rRNA + S-adenosyl-L-methionine = 5-methylcytidine(967) in 16S rRNA + S-adenosyl-L-homocysteine + H(+)</text>
        <dbReference type="Rhea" id="RHEA:42748"/>
        <dbReference type="Rhea" id="RHEA-COMP:10219"/>
        <dbReference type="Rhea" id="RHEA-COMP:10220"/>
        <dbReference type="ChEBI" id="CHEBI:15378"/>
        <dbReference type="ChEBI" id="CHEBI:57856"/>
        <dbReference type="ChEBI" id="CHEBI:59789"/>
        <dbReference type="ChEBI" id="CHEBI:74483"/>
        <dbReference type="ChEBI" id="CHEBI:82748"/>
        <dbReference type="EC" id="2.1.1.176"/>
    </reaction>
</comment>
<dbReference type="InterPro" id="IPR006027">
    <property type="entry name" value="NusB_RsmB_TIM44"/>
</dbReference>
<feature type="binding site" evidence="14">
    <location>
        <position position="272"/>
    </location>
    <ligand>
        <name>S-adenosyl-L-methionine</name>
        <dbReference type="ChEBI" id="CHEBI:59789"/>
    </ligand>
</feature>
<evidence type="ECO:0000256" key="8">
    <source>
        <dbReference type="ARBA" id="ARBA00022679"/>
    </source>
</evidence>
<dbReference type="FunFam" id="3.40.50.150:FF:000022">
    <property type="entry name" value="Ribosomal RNA small subunit methyltransferase B"/>
    <property type="match status" value="1"/>
</dbReference>
<dbReference type="STRING" id="492660.SAMN05192566_1993"/>
<evidence type="ECO:0000256" key="10">
    <source>
        <dbReference type="ARBA" id="ARBA00022884"/>
    </source>
</evidence>
<evidence type="ECO:0000256" key="6">
    <source>
        <dbReference type="ARBA" id="ARBA00022552"/>
    </source>
</evidence>
<dbReference type="Pfam" id="PF01189">
    <property type="entry name" value="Methyltr_RsmB-F"/>
    <property type="match status" value="1"/>
</dbReference>
<evidence type="ECO:0000256" key="7">
    <source>
        <dbReference type="ARBA" id="ARBA00022603"/>
    </source>
</evidence>
<feature type="binding site" evidence="14">
    <location>
        <position position="298"/>
    </location>
    <ligand>
        <name>S-adenosyl-L-methionine</name>
        <dbReference type="ChEBI" id="CHEBI:59789"/>
    </ligand>
</feature>
<feature type="binding site" evidence="14">
    <location>
        <position position="316"/>
    </location>
    <ligand>
        <name>S-adenosyl-L-methionine</name>
        <dbReference type="ChEBI" id="CHEBI:59789"/>
    </ligand>
</feature>
<protein>
    <recommendedName>
        <fullName evidence="4">16S rRNA (cytosine(967)-C(5))-methyltransferase</fullName>
        <ecNumber evidence="4">2.1.1.176</ecNumber>
    </recommendedName>
    <alternativeName>
        <fullName evidence="11">16S rRNA m5C967 methyltransferase</fullName>
    </alternativeName>
    <alternativeName>
        <fullName evidence="12">rRNA (cytosine-C(5)-)-methyltransferase RsmB</fullName>
    </alternativeName>
</protein>
<dbReference type="CDD" id="cd02440">
    <property type="entry name" value="AdoMet_MTases"/>
    <property type="match status" value="1"/>
</dbReference>
<dbReference type="PANTHER" id="PTHR22807:SF61">
    <property type="entry name" value="NOL1_NOP2_SUN FAMILY PROTEIN _ ANTITERMINATION NUSB DOMAIN-CONTAINING PROTEIN"/>
    <property type="match status" value="1"/>
</dbReference>
<evidence type="ECO:0000256" key="11">
    <source>
        <dbReference type="ARBA" id="ARBA00030399"/>
    </source>
</evidence>
<dbReference type="SUPFAM" id="SSF48013">
    <property type="entry name" value="NusB-like"/>
    <property type="match status" value="1"/>
</dbReference>
<evidence type="ECO:0000256" key="14">
    <source>
        <dbReference type="PROSITE-ProRule" id="PRU01023"/>
    </source>
</evidence>
<evidence type="ECO:0000259" key="15">
    <source>
        <dbReference type="PROSITE" id="PS51686"/>
    </source>
</evidence>
<dbReference type="Pfam" id="PF01029">
    <property type="entry name" value="NusB"/>
    <property type="match status" value="1"/>
</dbReference>
<dbReference type="EMBL" id="FNFX01000004">
    <property type="protein sequence ID" value="SDK67601.1"/>
    <property type="molecule type" value="Genomic_DNA"/>
</dbReference>
<comment type="subcellular location">
    <subcellularLocation>
        <location evidence="2">Cytoplasm</location>
    </subcellularLocation>
</comment>
<dbReference type="SUPFAM" id="SSF53335">
    <property type="entry name" value="S-adenosyl-L-methionine-dependent methyltransferases"/>
    <property type="match status" value="1"/>
</dbReference>